<keyword evidence="6 9" id="KW-0560">Oxidoreductase</keyword>
<dbReference type="PANTHER" id="PTHR30521:SF4">
    <property type="entry name" value="DEFERROCHELATASE"/>
    <property type="match status" value="1"/>
</dbReference>
<evidence type="ECO:0000256" key="3">
    <source>
        <dbReference type="ARBA" id="ARBA00022617"/>
    </source>
</evidence>
<dbReference type="InterPro" id="IPR048328">
    <property type="entry name" value="Dyp_perox_C"/>
</dbReference>
<protein>
    <submittedName>
        <fullName evidence="9">Putative deferrochelatase/peroxidase EfeN</fullName>
        <ecNumber evidence="9">1.11.1.-</ecNumber>
    </submittedName>
</protein>
<dbReference type="Proteomes" id="UP000494115">
    <property type="component" value="Unassembled WGS sequence"/>
</dbReference>
<dbReference type="GO" id="GO:0046872">
    <property type="term" value="F:metal ion binding"/>
    <property type="evidence" value="ECO:0007669"/>
    <property type="project" value="UniProtKB-KW"/>
</dbReference>
<dbReference type="SUPFAM" id="SSF54909">
    <property type="entry name" value="Dimeric alpha+beta barrel"/>
    <property type="match status" value="1"/>
</dbReference>
<dbReference type="PANTHER" id="PTHR30521">
    <property type="entry name" value="DEFERROCHELATASE/PEROXIDASE"/>
    <property type="match status" value="1"/>
</dbReference>
<evidence type="ECO:0000256" key="4">
    <source>
        <dbReference type="ARBA" id="ARBA00022723"/>
    </source>
</evidence>
<accession>A0A6S7BHR8</accession>
<organism evidence="9 10">
    <name type="scientific">Pararobbsia alpina</name>
    <dbReference type="NCBI Taxonomy" id="621374"/>
    <lineage>
        <taxon>Bacteria</taxon>
        <taxon>Pseudomonadati</taxon>
        <taxon>Pseudomonadota</taxon>
        <taxon>Betaproteobacteria</taxon>
        <taxon>Burkholderiales</taxon>
        <taxon>Burkholderiaceae</taxon>
        <taxon>Pararobbsia</taxon>
    </lineage>
</organism>
<evidence type="ECO:0000313" key="9">
    <source>
        <dbReference type="EMBL" id="CAB3800858.1"/>
    </source>
</evidence>
<dbReference type="InterPro" id="IPR006314">
    <property type="entry name" value="Dyp_peroxidase"/>
</dbReference>
<proteinExistence type="predicted"/>
<dbReference type="EMBL" id="CADIKM010000040">
    <property type="protein sequence ID" value="CAB3800858.1"/>
    <property type="molecule type" value="Genomic_DNA"/>
</dbReference>
<dbReference type="GO" id="GO:0005829">
    <property type="term" value="C:cytosol"/>
    <property type="evidence" value="ECO:0007669"/>
    <property type="project" value="TreeGrafter"/>
</dbReference>
<keyword evidence="4" id="KW-0479">Metal-binding</keyword>
<dbReference type="GO" id="GO:0020037">
    <property type="term" value="F:heme binding"/>
    <property type="evidence" value="ECO:0007669"/>
    <property type="project" value="InterPro"/>
</dbReference>
<dbReference type="Pfam" id="PF20628">
    <property type="entry name" value="Dyp_perox_C"/>
    <property type="match status" value="1"/>
</dbReference>
<keyword evidence="10" id="KW-1185">Reference proteome</keyword>
<keyword evidence="3" id="KW-0349">Heme</keyword>
<name>A0A6S7BHR8_9BURK</name>
<keyword evidence="5" id="KW-0732">Signal</keyword>
<evidence type="ECO:0000256" key="2">
    <source>
        <dbReference type="ARBA" id="ARBA00022559"/>
    </source>
</evidence>
<keyword evidence="7" id="KW-0408">Iron</keyword>
<evidence type="ECO:0000259" key="8">
    <source>
        <dbReference type="Pfam" id="PF20628"/>
    </source>
</evidence>
<dbReference type="EC" id="1.11.1.-" evidence="9"/>
<dbReference type="InterPro" id="IPR011008">
    <property type="entry name" value="Dimeric_a/b-barrel"/>
</dbReference>
<evidence type="ECO:0000256" key="5">
    <source>
        <dbReference type="ARBA" id="ARBA00022729"/>
    </source>
</evidence>
<keyword evidence="2 9" id="KW-0575">Peroxidase</keyword>
<evidence type="ECO:0000256" key="1">
    <source>
        <dbReference type="ARBA" id="ARBA00001970"/>
    </source>
</evidence>
<comment type="cofactor">
    <cofactor evidence="1">
        <name>heme b</name>
        <dbReference type="ChEBI" id="CHEBI:60344"/>
    </cofactor>
</comment>
<evidence type="ECO:0000313" key="10">
    <source>
        <dbReference type="Proteomes" id="UP000494115"/>
    </source>
</evidence>
<evidence type="ECO:0000256" key="7">
    <source>
        <dbReference type="ARBA" id="ARBA00023004"/>
    </source>
</evidence>
<gene>
    <name evidence="9" type="primary">efeN</name>
    <name evidence="9" type="ORF">LMG28138_04919</name>
</gene>
<dbReference type="AlphaFoldDB" id="A0A6S7BHR8"/>
<feature type="domain" description="Dyp-type peroxidase C-terminal" evidence="8">
    <location>
        <begin position="6"/>
        <end position="89"/>
    </location>
</feature>
<sequence length="102" mass="11388">MRLSNRASNNGAQILRRSYSYNDGVNFYGERWPPWRQELEYDAGLLFVAHQRDPRTAFIPINHRLAASDLMNQFTTHVGSAVFACPPGAKPGSYIGAGLFDA</sequence>
<evidence type="ECO:0000256" key="6">
    <source>
        <dbReference type="ARBA" id="ARBA00023002"/>
    </source>
</evidence>
<dbReference type="GO" id="GO:0004601">
    <property type="term" value="F:peroxidase activity"/>
    <property type="evidence" value="ECO:0007669"/>
    <property type="project" value="UniProtKB-KW"/>
</dbReference>
<reference evidence="9 10" key="1">
    <citation type="submission" date="2020-04" db="EMBL/GenBank/DDBJ databases">
        <authorList>
            <person name="De Canck E."/>
        </authorList>
    </citation>
    <scope>NUCLEOTIDE SEQUENCE [LARGE SCALE GENOMIC DNA]</scope>
    <source>
        <strain evidence="9 10">LMG 28138</strain>
    </source>
</reference>